<dbReference type="Gene3D" id="3.40.50.10140">
    <property type="entry name" value="Toll/interleukin-1 receptor homology (TIR) domain"/>
    <property type="match status" value="1"/>
</dbReference>
<reference evidence="2" key="1">
    <citation type="submission" date="2023-07" db="EMBL/GenBank/DDBJ databases">
        <title>Genomic Encyclopedia of Type Strains, Phase IV (KMG-IV): sequencing the most valuable type-strain genomes for metagenomic binning, comparative biology and taxonomic classification.</title>
        <authorList>
            <person name="Goeker M."/>
        </authorList>
    </citation>
    <scope>NUCLEOTIDE SEQUENCE</scope>
    <source>
        <strain evidence="2">DSM 24202</strain>
    </source>
</reference>
<dbReference type="AlphaFoldDB" id="A0AAE3VHU9"/>
<dbReference type="InterPro" id="IPR035897">
    <property type="entry name" value="Toll_tir_struct_dom_sf"/>
</dbReference>
<dbReference type="Pfam" id="PF13676">
    <property type="entry name" value="TIR_2"/>
    <property type="match status" value="1"/>
</dbReference>
<comment type="caution">
    <text evidence="2">The sequence shown here is derived from an EMBL/GenBank/DDBJ whole genome shotgun (WGS) entry which is preliminary data.</text>
</comment>
<name>A0AAE3VHU9_9BACT</name>
<dbReference type="SUPFAM" id="SSF52200">
    <property type="entry name" value="Toll/Interleukin receptor TIR domain"/>
    <property type="match status" value="1"/>
</dbReference>
<dbReference type="RefSeq" id="WP_307262222.1">
    <property type="nucleotide sequence ID" value="NZ_JAUSVL010000001.1"/>
</dbReference>
<evidence type="ECO:0000313" key="2">
    <source>
        <dbReference type="EMBL" id="MDQ0290588.1"/>
    </source>
</evidence>
<evidence type="ECO:0000259" key="1">
    <source>
        <dbReference type="PROSITE" id="PS50104"/>
    </source>
</evidence>
<dbReference type="EMBL" id="JAUSVL010000001">
    <property type="protein sequence ID" value="MDQ0290588.1"/>
    <property type="molecule type" value="Genomic_DNA"/>
</dbReference>
<dbReference type="InterPro" id="IPR000157">
    <property type="entry name" value="TIR_dom"/>
</dbReference>
<accession>A0AAE3VHU9</accession>
<organism evidence="2 3">
    <name type="scientific">Oligosphaera ethanolica</name>
    <dbReference type="NCBI Taxonomy" id="760260"/>
    <lineage>
        <taxon>Bacteria</taxon>
        <taxon>Pseudomonadati</taxon>
        <taxon>Lentisphaerota</taxon>
        <taxon>Oligosphaeria</taxon>
        <taxon>Oligosphaerales</taxon>
        <taxon>Oligosphaeraceae</taxon>
        <taxon>Oligosphaera</taxon>
    </lineage>
</organism>
<dbReference type="GO" id="GO:0007165">
    <property type="term" value="P:signal transduction"/>
    <property type="evidence" value="ECO:0007669"/>
    <property type="project" value="InterPro"/>
</dbReference>
<gene>
    <name evidence="2" type="ORF">J3R75_002695</name>
</gene>
<sequence>MTEATKTSFPMRIFLSYGHDDNEELVRLILADLEARGHDVWFDKTPEKEKGIQAGDDWRRAILDGIDRSNQVLSFLSKRSTRDPGVCLDEIAIAIGVKGGNIQTVLVESELEVKPPASISHIQWLDMHDWKERKKRGSSVPPEHPDSWES</sequence>
<dbReference type="PROSITE" id="PS50104">
    <property type="entry name" value="TIR"/>
    <property type="match status" value="1"/>
</dbReference>
<evidence type="ECO:0000313" key="3">
    <source>
        <dbReference type="Proteomes" id="UP001238163"/>
    </source>
</evidence>
<feature type="domain" description="TIR" evidence="1">
    <location>
        <begin position="9"/>
        <end position="139"/>
    </location>
</feature>
<protein>
    <recommendedName>
        <fullName evidence="1">TIR domain-containing protein</fullName>
    </recommendedName>
</protein>
<keyword evidence="3" id="KW-1185">Reference proteome</keyword>
<proteinExistence type="predicted"/>
<dbReference type="Proteomes" id="UP001238163">
    <property type="component" value="Unassembled WGS sequence"/>
</dbReference>